<dbReference type="KEGG" id="sliu:111350206"/>
<dbReference type="RefSeq" id="XP_022817414.1">
    <property type="nucleotide sequence ID" value="XM_022961646.1"/>
</dbReference>
<evidence type="ECO:0000313" key="4">
    <source>
        <dbReference type="RefSeq" id="XP_022817411.1"/>
    </source>
</evidence>
<dbReference type="Gene3D" id="3.40.50.720">
    <property type="entry name" value="NAD(P)-binding Rossmann-like Domain"/>
    <property type="match status" value="1"/>
</dbReference>
<evidence type="ECO:0000259" key="1">
    <source>
        <dbReference type="Pfam" id="PF13460"/>
    </source>
</evidence>
<name>A0A9J7DW67_SPOLT</name>
<sequence>MKIVIFGSTGMTGLCAVEAAIKKGYQVRAFVRDEARMPAELKDKVELFVGNVLEPDSVADAVDGMDGVVVALGTRNSLEPTSDMSEGTKNIIESMRAKNVKPLSVCLSAFLFYEPEKVPPRFVDLNEDHKRMYEAVKDSPLNWIAVFPPHIADEPSREVTVTINPTSSPGRSISKRDLGTFLVESLSEPKYFKSIIGIANK</sequence>
<proteinExistence type="predicted"/>
<dbReference type="RefSeq" id="XP_022817412.1">
    <property type="nucleotide sequence ID" value="XM_022961644.1"/>
</dbReference>
<evidence type="ECO:0000313" key="7">
    <source>
        <dbReference type="RefSeq" id="XP_022817414.1"/>
    </source>
</evidence>
<dbReference type="InterPro" id="IPR051606">
    <property type="entry name" value="Polyketide_Oxido-like"/>
</dbReference>
<dbReference type="RefSeq" id="XP_022817411.1">
    <property type="nucleotide sequence ID" value="XM_022961643.1"/>
</dbReference>
<keyword evidence="2" id="KW-1185">Reference proteome</keyword>
<evidence type="ECO:0000313" key="5">
    <source>
        <dbReference type="RefSeq" id="XP_022817412.1"/>
    </source>
</evidence>
<dbReference type="GeneID" id="111350206"/>
<organism evidence="2 7">
    <name type="scientific">Spodoptera litura</name>
    <name type="common">Asian cotton leafworm</name>
    <dbReference type="NCBI Taxonomy" id="69820"/>
    <lineage>
        <taxon>Eukaryota</taxon>
        <taxon>Metazoa</taxon>
        <taxon>Ecdysozoa</taxon>
        <taxon>Arthropoda</taxon>
        <taxon>Hexapoda</taxon>
        <taxon>Insecta</taxon>
        <taxon>Pterygota</taxon>
        <taxon>Neoptera</taxon>
        <taxon>Endopterygota</taxon>
        <taxon>Lepidoptera</taxon>
        <taxon>Glossata</taxon>
        <taxon>Ditrysia</taxon>
        <taxon>Noctuoidea</taxon>
        <taxon>Noctuidae</taxon>
        <taxon>Amphipyrinae</taxon>
        <taxon>Spodoptera</taxon>
    </lineage>
</organism>
<accession>A0A9J7DW67</accession>
<reference evidence="3 4" key="1">
    <citation type="submission" date="2025-04" db="UniProtKB">
        <authorList>
            <consortium name="RefSeq"/>
        </authorList>
    </citation>
    <scope>IDENTIFICATION</scope>
    <source>
        <strain evidence="3 4">Ishihara</strain>
        <tissue evidence="3 4">Whole body</tissue>
    </source>
</reference>
<dbReference type="PANTHER" id="PTHR43355">
    <property type="entry name" value="FLAVIN REDUCTASE (NADPH)"/>
    <property type="match status" value="1"/>
</dbReference>
<dbReference type="RefSeq" id="XP_022817413.1">
    <property type="nucleotide sequence ID" value="XM_022961645.1"/>
</dbReference>
<dbReference type="PANTHER" id="PTHR43355:SF2">
    <property type="entry name" value="FLAVIN REDUCTASE (NADPH)"/>
    <property type="match status" value="1"/>
</dbReference>
<dbReference type="InterPro" id="IPR036291">
    <property type="entry name" value="NAD(P)-bd_dom_sf"/>
</dbReference>
<dbReference type="Pfam" id="PF13460">
    <property type="entry name" value="NAD_binding_10"/>
    <property type="match status" value="1"/>
</dbReference>
<feature type="domain" description="NAD(P)-binding" evidence="1">
    <location>
        <begin position="7"/>
        <end position="189"/>
    </location>
</feature>
<dbReference type="GO" id="GO:0004074">
    <property type="term" value="F:biliverdin reductase [NAD(P)H] activity"/>
    <property type="evidence" value="ECO:0007669"/>
    <property type="project" value="TreeGrafter"/>
</dbReference>
<dbReference type="GO" id="GO:0042602">
    <property type="term" value="F:riboflavin reductase (NADPH) activity"/>
    <property type="evidence" value="ECO:0007669"/>
    <property type="project" value="TreeGrafter"/>
</dbReference>
<dbReference type="CDD" id="cd05244">
    <property type="entry name" value="BVR-B_like_SDR_a"/>
    <property type="match status" value="1"/>
</dbReference>
<evidence type="ECO:0000313" key="3">
    <source>
        <dbReference type="RefSeq" id="XP_022817410.1"/>
    </source>
</evidence>
<dbReference type="AlphaFoldDB" id="A0A9J7DW67"/>
<dbReference type="RefSeq" id="XP_022817410.1">
    <property type="nucleotide sequence ID" value="XM_022961642.1"/>
</dbReference>
<protein>
    <submittedName>
        <fullName evidence="3 4">Flavin reductase (NADPH)</fullName>
    </submittedName>
</protein>
<gene>
    <name evidence="3 4 5 6 7" type="primary">LOC111350206</name>
</gene>
<dbReference type="InterPro" id="IPR016040">
    <property type="entry name" value="NAD(P)-bd_dom"/>
</dbReference>
<evidence type="ECO:0000313" key="6">
    <source>
        <dbReference type="RefSeq" id="XP_022817413.1"/>
    </source>
</evidence>
<dbReference type="OrthoDB" id="419598at2759"/>
<evidence type="ECO:0000313" key="2">
    <source>
        <dbReference type="Proteomes" id="UP000301870"/>
    </source>
</evidence>
<dbReference type="SUPFAM" id="SSF51735">
    <property type="entry name" value="NAD(P)-binding Rossmann-fold domains"/>
    <property type="match status" value="1"/>
</dbReference>
<dbReference type="Proteomes" id="UP000301870">
    <property type="component" value="Chromosome 11"/>
</dbReference>